<dbReference type="InterPro" id="IPR036392">
    <property type="entry name" value="PLAT/LH2_dom_sf"/>
</dbReference>
<dbReference type="Proteomes" id="UP001221898">
    <property type="component" value="Unassembled WGS sequence"/>
</dbReference>
<comment type="caution">
    <text evidence="3">The sequence shown here is derived from an EMBL/GenBank/DDBJ whole genome shotgun (WGS) entry which is preliminary data.</text>
</comment>
<dbReference type="PROSITE" id="PS50095">
    <property type="entry name" value="PLAT"/>
    <property type="match status" value="1"/>
</dbReference>
<protein>
    <recommendedName>
        <fullName evidence="2">PLAT domain-containing protein</fullName>
    </recommendedName>
</protein>
<accession>A0AAD7SCY1</accession>
<evidence type="ECO:0000256" key="1">
    <source>
        <dbReference type="PROSITE-ProRule" id="PRU00152"/>
    </source>
</evidence>
<gene>
    <name evidence="3" type="ORF">AAFF_G00400470</name>
</gene>
<sequence>MVSGNSRSGKGPSKEAKDLYKVKVKTGDKRNAGTHAKVFLMVKGSKGKISKQRLFGVSGLDEPTETPTFHFRPGSCHTFNVYGVDVGEIKSISLEHDGLLEKQAWFVAEVSITSVAKGKSWHFVCHKWLSLFHTDCQRERTFYPVTSSDRQRLSGTYTKAAGGPYPGAHALPFARSWCLTAMASQVK</sequence>
<dbReference type="PANTHER" id="PTHR45901:SF3">
    <property type="entry name" value="LIPOXYGENASE HOMOLOGY DOMAIN-CONTAINING PROTEIN 1"/>
    <property type="match status" value="1"/>
</dbReference>
<dbReference type="EMBL" id="JAINUG010000079">
    <property type="protein sequence ID" value="KAJ8400008.1"/>
    <property type="molecule type" value="Genomic_DNA"/>
</dbReference>
<dbReference type="InterPro" id="IPR001024">
    <property type="entry name" value="PLAT/LH2_dom"/>
</dbReference>
<dbReference type="SUPFAM" id="SSF49723">
    <property type="entry name" value="Lipase/lipooxygenase domain (PLAT/LH2 domain)"/>
    <property type="match status" value="1"/>
</dbReference>
<dbReference type="Gene3D" id="2.40.180.10">
    <property type="entry name" value="Catalase core domain"/>
    <property type="match status" value="1"/>
</dbReference>
<evidence type="ECO:0000259" key="2">
    <source>
        <dbReference type="PROSITE" id="PS50095"/>
    </source>
</evidence>
<evidence type="ECO:0000313" key="4">
    <source>
        <dbReference type="Proteomes" id="UP001221898"/>
    </source>
</evidence>
<evidence type="ECO:0000313" key="3">
    <source>
        <dbReference type="EMBL" id="KAJ8400008.1"/>
    </source>
</evidence>
<comment type="caution">
    <text evidence="1">Lacks conserved residue(s) required for the propagation of feature annotation.</text>
</comment>
<dbReference type="PANTHER" id="PTHR45901">
    <property type="entry name" value="PROTEIN CBG12474"/>
    <property type="match status" value="1"/>
</dbReference>
<name>A0AAD7SCY1_9TELE</name>
<feature type="domain" description="PLAT" evidence="2">
    <location>
        <begin position="18"/>
        <end position="143"/>
    </location>
</feature>
<dbReference type="SMART" id="SM00308">
    <property type="entry name" value="LH2"/>
    <property type="match status" value="1"/>
</dbReference>
<organism evidence="3 4">
    <name type="scientific">Aldrovandia affinis</name>
    <dbReference type="NCBI Taxonomy" id="143900"/>
    <lineage>
        <taxon>Eukaryota</taxon>
        <taxon>Metazoa</taxon>
        <taxon>Chordata</taxon>
        <taxon>Craniata</taxon>
        <taxon>Vertebrata</taxon>
        <taxon>Euteleostomi</taxon>
        <taxon>Actinopterygii</taxon>
        <taxon>Neopterygii</taxon>
        <taxon>Teleostei</taxon>
        <taxon>Notacanthiformes</taxon>
        <taxon>Halosauridae</taxon>
        <taxon>Aldrovandia</taxon>
    </lineage>
</organism>
<dbReference type="InterPro" id="IPR052970">
    <property type="entry name" value="Inner_ear_hair_cell_LOXHD"/>
</dbReference>
<dbReference type="AlphaFoldDB" id="A0AAD7SCY1"/>
<proteinExistence type="predicted"/>
<reference evidence="3" key="1">
    <citation type="journal article" date="2023" name="Science">
        <title>Genome structures resolve the early diversification of teleost fishes.</title>
        <authorList>
            <person name="Parey E."/>
            <person name="Louis A."/>
            <person name="Montfort J."/>
            <person name="Bouchez O."/>
            <person name="Roques C."/>
            <person name="Iampietro C."/>
            <person name="Lluch J."/>
            <person name="Castinel A."/>
            <person name="Donnadieu C."/>
            <person name="Desvignes T."/>
            <person name="Floi Bucao C."/>
            <person name="Jouanno E."/>
            <person name="Wen M."/>
            <person name="Mejri S."/>
            <person name="Dirks R."/>
            <person name="Jansen H."/>
            <person name="Henkel C."/>
            <person name="Chen W.J."/>
            <person name="Zahm M."/>
            <person name="Cabau C."/>
            <person name="Klopp C."/>
            <person name="Thompson A.W."/>
            <person name="Robinson-Rechavi M."/>
            <person name="Braasch I."/>
            <person name="Lecointre G."/>
            <person name="Bobe J."/>
            <person name="Postlethwait J.H."/>
            <person name="Berthelot C."/>
            <person name="Roest Crollius H."/>
            <person name="Guiguen Y."/>
        </authorList>
    </citation>
    <scope>NUCLEOTIDE SEQUENCE</scope>
    <source>
        <strain evidence="3">NC1722</strain>
    </source>
</reference>
<keyword evidence="4" id="KW-1185">Reference proteome</keyword>
<dbReference type="Pfam" id="PF01477">
    <property type="entry name" value="PLAT"/>
    <property type="match status" value="1"/>
</dbReference>